<dbReference type="AlphaFoldDB" id="A0A7I4Y084"/>
<keyword evidence="1" id="KW-0732">Signal</keyword>
<evidence type="ECO:0000313" key="2">
    <source>
        <dbReference type="Proteomes" id="UP000025227"/>
    </source>
</evidence>
<reference evidence="3" key="1">
    <citation type="submission" date="2020-12" db="UniProtKB">
        <authorList>
            <consortium name="WormBaseParasite"/>
        </authorList>
    </citation>
    <scope>IDENTIFICATION</scope>
    <source>
        <strain evidence="3">MHco3</strain>
    </source>
</reference>
<name>A0A7I4Y084_HAECO</name>
<protein>
    <submittedName>
        <fullName evidence="3">DUF725 domain-containing protein</fullName>
    </submittedName>
</protein>
<sequence>MQSFVVSLICSILLLIEGAFISSDFKCDENVPDIARKALIGAINEERKQLGLPFMEDRGYDCALAKKAVEGVYGTSGLNIINVESTTFKNNWDETLKNALKSSKNGMTRLAKRIGCEIKLSTSEDGSHNAKLYCLLDELVLTL</sequence>
<proteinExistence type="predicted"/>
<evidence type="ECO:0000256" key="1">
    <source>
        <dbReference type="SAM" id="SignalP"/>
    </source>
</evidence>
<dbReference type="Proteomes" id="UP000025227">
    <property type="component" value="Unplaced"/>
</dbReference>
<evidence type="ECO:0000313" key="3">
    <source>
        <dbReference type="WBParaSite" id="HCON_00027470-00001"/>
    </source>
</evidence>
<accession>A0A7I4Y084</accession>
<organism evidence="2 3">
    <name type="scientific">Haemonchus contortus</name>
    <name type="common">Barber pole worm</name>
    <dbReference type="NCBI Taxonomy" id="6289"/>
    <lineage>
        <taxon>Eukaryota</taxon>
        <taxon>Metazoa</taxon>
        <taxon>Ecdysozoa</taxon>
        <taxon>Nematoda</taxon>
        <taxon>Chromadorea</taxon>
        <taxon>Rhabditida</taxon>
        <taxon>Rhabditina</taxon>
        <taxon>Rhabditomorpha</taxon>
        <taxon>Strongyloidea</taxon>
        <taxon>Trichostrongylidae</taxon>
        <taxon>Haemonchus</taxon>
    </lineage>
</organism>
<feature type="signal peptide" evidence="1">
    <location>
        <begin position="1"/>
        <end position="18"/>
    </location>
</feature>
<keyword evidence="2" id="KW-1185">Reference proteome</keyword>
<feature type="chain" id="PRO_5029846164" evidence="1">
    <location>
        <begin position="19"/>
        <end position="143"/>
    </location>
</feature>
<dbReference type="WBParaSite" id="HCON_00027470-00001">
    <property type="protein sequence ID" value="HCON_00027470-00001"/>
    <property type="gene ID" value="HCON_00027470"/>
</dbReference>